<comment type="subcellular location">
    <subcellularLocation>
        <location evidence="4">Peroxisome membrane</location>
    </subcellularLocation>
</comment>
<protein>
    <recommendedName>
        <fullName evidence="7">Peroxisomal membrane protein</fullName>
    </recommendedName>
</protein>
<evidence type="ECO:0000256" key="1">
    <source>
        <dbReference type="ARBA" id="ARBA00022593"/>
    </source>
</evidence>
<keyword evidence="6" id="KW-1185">Reference proteome</keyword>
<dbReference type="STRING" id="139825.A0A401H0F8"/>
<dbReference type="OrthoDB" id="10005898at2759"/>
<dbReference type="Proteomes" id="UP000287166">
    <property type="component" value="Unassembled WGS sequence"/>
</dbReference>
<dbReference type="InterPro" id="IPR008733">
    <property type="entry name" value="PEX11"/>
</dbReference>
<dbReference type="AlphaFoldDB" id="A0A401H0F8"/>
<proteinExistence type="predicted"/>
<accession>A0A401H0F8</accession>
<evidence type="ECO:0000256" key="2">
    <source>
        <dbReference type="ARBA" id="ARBA00023136"/>
    </source>
</evidence>
<dbReference type="GeneID" id="38784799"/>
<dbReference type="Pfam" id="PF05648">
    <property type="entry name" value="PEX11"/>
    <property type="match status" value="1"/>
</dbReference>
<evidence type="ECO:0000313" key="5">
    <source>
        <dbReference type="EMBL" id="GBE87882.1"/>
    </source>
</evidence>
<evidence type="ECO:0000256" key="3">
    <source>
        <dbReference type="ARBA" id="ARBA00023140"/>
    </source>
</evidence>
<reference evidence="5 6" key="1">
    <citation type="journal article" date="2018" name="Sci. Rep.">
        <title>Genome sequence of the cauliflower mushroom Sparassis crispa (Hanabiratake) and its association with beneficial usage.</title>
        <authorList>
            <person name="Kiyama R."/>
            <person name="Furutani Y."/>
            <person name="Kawaguchi K."/>
            <person name="Nakanishi T."/>
        </authorList>
    </citation>
    <scope>NUCLEOTIDE SEQUENCE [LARGE SCALE GENOMIC DNA]</scope>
</reference>
<keyword evidence="3" id="KW-0576">Peroxisome</keyword>
<dbReference type="EMBL" id="BFAD01000012">
    <property type="protein sequence ID" value="GBE87882.1"/>
    <property type="molecule type" value="Genomic_DNA"/>
</dbReference>
<dbReference type="GO" id="GO:0005778">
    <property type="term" value="C:peroxisomal membrane"/>
    <property type="evidence" value="ECO:0007669"/>
    <property type="project" value="UniProtKB-SubCell"/>
</dbReference>
<sequence length="339" mass="38247">MSHPTKVLTLSRIEDLTLGSFAFVPSSATLDHLVRFLSTWSGSDKLFMVMQYGVKLLAPFLHLRARLQHRAGMRPAPTSRAADGLVKFSSILGDARMLFRIWGLLPIIQWLISIERNRPPTRQLLTIERLQGWSMLAYYPLEHLYYLLSHVIVPAELPTNPLSSLLPCTKASAKDGGVSWDTNALGLWSCRYWALYVLLQFVHLREDNMLLKMRQRTVNKSKTTAAQIEKDELKKRFDALRTEFVVNLAYLPMTLHWSLEKGLFKNAIWIDICGFIAALASWRSGWKATELSPPTPTVDVSTDTLETEKEAERNVAAAASLDKGVLGPLTMEQPLVTVN</sequence>
<dbReference type="InParanoid" id="A0A401H0F8"/>
<dbReference type="RefSeq" id="XP_027618795.1">
    <property type="nucleotide sequence ID" value="XM_027762994.1"/>
</dbReference>
<keyword evidence="2" id="KW-0472">Membrane</keyword>
<organism evidence="5 6">
    <name type="scientific">Sparassis crispa</name>
    <dbReference type="NCBI Taxonomy" id="139825"/>
    <lineage>
        <taxon>Eukaryota</taxon>
        <taxon>Fungi</taxon>
        <taxon>Dikarya</taxon>
        <taxon>Basidiomycota</taxon>
        <taxon>Agaricomycotina</taxon>
        <taxon>Agaricomycetes</taxon>
        <taxon>Polyporales</taxon>
        <taxon>Sparassidaceae</taxon>
        <taxon>Sparassis</taxon>
    </lineage>
</organism>
<evidence type="ECO:0008006" key="7">
    <source>
        <dbReference type="Google" id="ProtNLM"/>
    </source>
</evidence>
<keyword evidence="1" id="KW-0962">Peroxisome biogenesis</keyword>
<name>A0A401H0F8_9APHY</name>
<comment type="caution">
    <text evidence="5">The sequence shown here is derived from an EMBL/GenBank/DDBJ whole genome shotgun (WGS) entry which is preliminary data.</text>
</comment>
<dbReference type="PANTHER" id="PTHR12652">
    <property type="entry name" value="PEROXISOMAL BIOGENESIS FACTOR 11"/>
    <property type="match status" value="1"/>
</dbReference>
<dbReference type="PANTHER" id="PTHR12652:SF25">
    <property type="entry name" value="MICROBODY (PEROXISOME) PROLIFERATION PROTEIN PEROXIN 11C (EUROFUNG)"/>
    <property type="match status" value="1"/>
</dbReference>
<evidence type="ECO:0000256" key="4">
    <source>
        <dbReference type="ARBA" id="ARBA00046271"/>
    </source>
</evidence>
<dbReference type="GO" id="GO:0016559">
    <property type="term" value="P:peroxisome fission"/>
    <property type="evidence" value="ECO:0007669"/>
    <property type="project" value="InterPro"/>
</dbReference>
<gene>
    <name evidence="5" type="ORF">SCP_1201070</name>
</gene>
<evidence type="ECO:0000313" key="6">
    <source>
        <dbReference type="Proteomes" id="UP000287166"/>
    </source>
</evidence>